<reference evidence="3" key="2">
    <citation type="submission" date="2025-08" db="UniProtKB">
        <authorList>
            <consortium name="RefSeq"/>
        </authorList>
    </citation>
    <scope>IDENTIFICATION</scope>
    <source>
        <tissue evidence="3">Etiolated seedlings</tissue>
    </source>
</reference>
<keyword evidence="2" id="KW-1185">Reference proteome</keyword>
<gene>
    <name evidence="3" type="primary">LOC101489962</name>
</gene>
<dbReference type="SUPFAM" id="SSF81383">
    <property type="entry name" value="F-box domain"/>
    <property type="match status" value="1"/>
</dbReference>
<dbReference type="Gene3D" id="1.20.1280.50">
    <property type="match status" value="1"/>
</dbReference>
<dbReference type="STRING" id="3827.A0A1S2YBH0"/>
<dbReference type="Proteomes" id="UP000087171">
    <property type="component" value="Chromosome Ca5"/>
</dbReference>
<feature type="domain" description="F-box" evidence="1">
    <location>
        <begin position="28"/>
        <end position="66"/>
    </location>
</feature>
<evidence type="ECO:0000259" key="1">
    <source>
        <dbReference type="Pfam" id="PF00646"/>
    </source>
</evidence>
<dbReference type="Pfam" id="PF00646">
    <property type="entry name" value="F-box"/>
    <property type="match status" value="1"/>
</dbReference>
<dbReference type="KEGG" id="cam:101489962"/>
<dbReference type="GeneID" id="101489962"/>
<evidence type="ECO:0000313" key="3">
    <source>
        <dbReference type="RefSeq" id="XP_004501663.1"/>
    </source>
</evidence>
<dbReference type="Gene3D" id="3.80.10.10">
    <property type="entry name" value="Ribonuclease Inhibitor"/>
    <property type="match status" value="1"/>
</dbReference>
<dbReference type="InterPro" id="IPR036047">
    <property type="entry name" value="F-box-like_dom_sf"/>
</dbReference>
<protein>
    <submittedName>
        <fullName evidence="3">F-box/FBD/LRR-repeat protein At1g78760</fullName>
    </submittedName>
</protein>
<dbReference type="SUPFAM" id="SSF52058">
    <property type="entry name" value="L domain-like"/>
    <property type="match status" value="1"/>
</dbReference>
<dbReference type="InterPro" id="IPR053197">
    <property type="entry name" value="F-box_SCFL_complex_component"/>
</dbReference>
<dbReference type="PANTHER" id="PTHR34223">
    <property type="entry name" value="OS11G0201299 PROTEIN"/>
    <property type="match status" value="1"/>
</dbReference>
<proteinExistence type="predicted"/>
<dbReference type="AlphaFoldDB" id="A0A1S2YBH0"/>
<sequence length="406" mass="46243">MSNSAYEIMIPPPAKKVKLNEIENEDRLSDLPDCIILHILSFIKTKQAVQTCVLSSRWKDLWKLIPVLIFYSSDFGAYKKFTRLVSKVLSLRDSSISLHALDFKRSNDRFEPNLKRIVNYAISHNVQRLRLYFNGDIAQIPPTLFSCHTLTYLKLFIYPDQGHKTPFPKSLDLPALTCLKLGHFEFCVGDDDRAEPFSKFNRLNSLSISSCTVRGGKTLCISSATLVNLTMYNYRYNFYKIELCTPNLCTFVFTGAPYQRLFGSNVSSLKHVVIDAVVIPYDSEPPLFLISWLQEFANIKSLTVTATTLQVLSLFPDLLKIKLPSLNNLKSLKVKMEEISYGFRLTLRDAKLRKAKSQKEAAWIRKAFKAGLEPSSLIPDGVVDFLLQNSRSAEVDFVDRSKKPLE</sequence>
<name>A0A1S2YBH0_CICAR</name>
<dbReference type="InterPro" id="IPR001810">
    <property type="entry name" value="F-box_dom"/>
</dbReference>
<organism evidence="2 3">
    <name type="scientific">Cicer arietinum</name>
    <name type="common">Chickpea</name>
    <name type="synonym">Garbanzo</name>
    <dbReference type="NCBI Taxonomy" id="3827"/>
    <lineage>
        <taxon>Eukaryota</taxon>
        <taxon>Viridiplantae</taxon>
        <taxon>Streptophyta</taxon>
        <taxon>Embryophyta</taxon>
        <taxon>Tracheophyta</taxon>
        <taxon>Spermatophyta</taxon>
        <taxon>Magnoliopsida</taxon>
        <taxon>eudicotyledons</taxon>
        <taxon>Gunneridae</taxon>
        <taxon>Pentapetalae</taxon>
        <taxon>rosids</taxon>
        <taxon>fabids</taxon>
        <taxon>Fabales</taxon>
        <taxon>Fabaceae</taxon>
        <taxon>Papilionoideae</taxon>
        <taxon>50 kb inversion clade</taxon>
        <taxon>NPAAA clade</taxon>
        <taxon>Hologalegina</taxon>
        <taxon>IRL clade</taxon>
        <taxon>Cicereae</taxon>
        <taxon>Cicer</taxon>
    </lineage>
</organism>
<reference evidence="2" key="1">
    <citation type="journal article" date="2013" name="Nat. Biotechnol.">
        <title>Draft genome sequence of chickpea (Cicer arietinum) provides a resource for trait improvement.</title>
        <authorList>
            <person name="Varshney R.K."/>
            <person name="Song C."/>
            <person name="Saxena R.K."/>
            <person name="Azam S."/>
            <person name="Yu S."/>
            <person name="Sharpe A.G."/>
            <person name="Cannon S."/>
            <person name="Baek J."/>
            <person name="Rosen B.D."/>
            <person name="Tar'an B."/>
            <person name="Millan T."/>
            <person name="Zhang X."/>
            <person name="Ramsay L.D."/>
            <person name="Iwata A."/>
            <person name="Wang Y."/>
            <person name="Nelson W."/>
            <person name="Farmer A.D."/>
            <person name="Gaur P.M."/>
            <person name="Soderlund C."/>
            <person name="Penmetsa R.V."/>
            <person name="Xu C."/>
            <person name="Bharti A.K."/>
            <person name="He W."/>
            <person name="Winter P."/>
            <person name="Zhao S."/>
            <person name="Hane J.K."/>
            <person name="Carrasquilla-Garcia N."/>
            <person name="Condie J.A."/>
            <person name="Upadhyaya H.D."/>
            <person name="Luo M.C."/>
            <person name="Thudi M."/>
            <person name="Gowda C.L."/>
            <person name="Singh N.P."/>
            <person name="Lichtenzveig J."/>
            <person name="Gali K.K."/>
            <person name="Rubio J."/>
            <person name="Nadarajan N."/>
            <person name="Dolezel J."/>
            <person name="Bansal K.C."/>
            <person name="Xu X."/>
            <person name="Edwards D."/>
            <person name="Zhang G."/>
            <person name="Kahl G."/>
            <person name="Gil J."/>
            <person name="Singh K.B."/>
            <person name="Datta S.K."/>
            <person name="Jackson S.A."/>
            <person name="Wang J."/>
            <person name="Cook D.R."/>
        </authorList>
    </citation>
    <scope>NUCLEOTIDE SEQUENCE [LARGE SCALE GENOMIC DNA]</scope>
    <source>
        <strain evidence="2">cv. CDC Frontier</strain>
    </source>
</reference>
<dbReference type="OrthoDB" id="1848700at2759"/>
<dbReference type="InterPro" id="IPR032675">
    <property type="entry name" value="LRR_dom_sf"/>
</dbReference>
<dbReference type="InterPro" id="IPR053781">
    <property type="entry name" value="F-box_AtFBL13-like"/>
</dbReference>
<dbReference type="PaxDb" id="3827-XP_004501663.1"/>
<dbReference type="eggNOG" id="ENOG502RYTW">
    <property type="taxonomic scope" value="Eukaryota"/>
</dbReference>
<accession>A0A1S2YBH0</accession>
<dbReference type="PANTHER" id="PTHR34223:SF51">
    <property type="entry name" value="OS06G0556300 PROTEIN"/>
    <property type="match status" value="1"/>
</dbReference>
<evidence type="ECO:0000313" key="2">
    <source>
        <dbReference type="Proteomes" id="UP000087171"/>
    </source>
</evidence>
<dbReference type="RefSeq" id="XP_004501663.1">
    <property type="nucleotide sequence ID" value="XM_004501606.3"/>
</dbReference>
<dbReference type="CDD" id="cd22160">
    <property type="entry name" value="F-box_AtFBL13-like"/>
    <property type="match status" value="1"/>
</dbReference>